<protein>
    <submittedName>
        <fullName evidence="2">Minor fimbrial subunit StfF</fullName>
    </submittedName>
</protein>
<dbReference type="Pfam" id="PF00419">
    <property type="entry name" value="Fimbrial"/>
    <property type="match status" value="1"/>
</dbReference>
<feature type="domain" description="Fimbrial-type adhesion" evidence="1">
    <location>
        <begin position="32"/>
        <end position="162"/>
    </location>
</feature>
<evidence type="ECO:0000313" key="2">
    <source>
        <dbReference type="EMBL" id="CEK26781.1"/>
    </source>
</evidence>
<reference evidence="2" key="1">
    <citation type="journal article" date="2015" name="Genome Announc.">
        <title>Complete Genome Sequence of Yersinia ruckeri Strain CSF007-82, Etiologic Agent of Red Mouth Disease in Salmonid Fish.</title>
        <authorList>
            <person name="Nelson M.C."/>
            <person name="LaPatra S.E."/>
            <person name="Welch T.J."/>
            <person name="Graf J."/>
        </authorList>
    </citation>
    <scope>NUCLEOTIDE SEQUENCE</scope>
    <source>
        <strain evidence="2">CSF007-82</strain>
    </source>
</reference>
<dbReference type="Gene3D" id="2.60.40.1090">
    <property type="entry name" value="Fimbrial-type adhesion domain"/>
    <property type="match status" value="1"/>
</dbReference>
<accession>A0A0A8VGS2</accession>
<gene>
    <name evidence="2" type="ORF">CSF007_5065</name>
</gene>
<dbReference type="GO" id="GO:0009289">
    <property type="term" value="C:pilus"/>
    <property type="evidence" value="ECO:0007669"/>
    <property type="project" value="InterPro"/>
</dbReference>
<dbReference type="AlphaFoldDB" id="A0A0A8VGS2"/>
<dbReference type="SUPFAM" id="SSF49401">
    <property type="entry name" value="Bacterial adhesins"/>
    <property type="match status" value="1"/>
</dbReference>
<dbReference type="OrthoDB" id="7007417at2"/>
<organism evidence="2">
    <name type="scientific">Yersinia ruckeri</name>
    <dbReference type="NCBI Taxonomy" id="29486"/>
    <lineage>
        <taxon>Bacteria</taxon>
        <taxon>Pseudomonadati</taxon>
        <taxon>Pseudomonadota</taxon>
        <taxon>Gammaproteobacteria</taxon>
        <taxon>Enterobacterales</taxon>
        <taxon>Yersiniaceae</taxon>
        <taxon>Yersinia</taxon>
    </lineage>
</organism>
<dbReference type="EMBL" id="LN681231">
    <property type="protein sequence ID" value="CEK26781.1"/>
    <property type="molecule type" value="Genomic_DNA"/>
</dbReference>
<dbReference type="RefSeq" id="WP_004718852.1">
    <property type="nucleotide sequence ID" value="NZ_CCYO01000010.1"/>
</dbReference>
<dbReference type="InterPro" id="IPR000259">
    <property type="entry name" value="Adhesion_dom_fimbrial"/>
</dbReference>
<evidence type="ECO:0000259" key="1">
    <source>
        <dbReference type="Pfam" id="PF00419"/>
    </source>
</evidence>
<proteinExistence type="predicted"/>
<dbReference type="InterPro" id="IPR036937">
    <property type="entry name" value="Adhesion_dom_fimbrial_sf"/>
</dbReference>
<dbReference type="GeneID" id="66878753"/>
<dbReference type="InterPro" id="IPR008966">
    <property type="entry name" value="Adhesion_dom_sf"/>
</dbReference>
<name>A0A0A8VGS2_YERRU</name>
<sequence>MKFKKKLIFYFLGYITTLPITHLAYGEITPVSITGVILAPPPCMINGNKDISVDFGSRVMTKLVNGINYLQEINYSVTCNNAPSNSMRMQIEGDSAGFTTKALKTTNVNLGVEILINGNNQSGWFNFTYPSMPKLEAVPIKRSGSTLTTGPFMGIATLIVEYR</sequence>
<dbReference type="GO" id="GO:0007155">
    <property type="term" value="P:cell adhesion"/>
    <property type="evidence" value="ECO:0007669"/>
    <property type="project" value="InterPro"/>
</dbReference>